<reference evidence="3 4" key="1">
    <citation type="submission" date="2023-07" db="EMBL/GenBank/DDBJ databases">
        <title>Closed genome sequence of Methanosarcinaceae archaeon Am2.</title>
        <authorList>
            <person name="Poehlein A."/>
            <person name="Protasov E."/>
            <person name="Platt K."/>
            <person name="Reeh H."/>
            <person name="Daniel R."/>
            <person name="Brune A."/>
        </authorList>
    </citation>
    <scope>NUCLEOTIDE SEQUENCE [LARGE SCALE GENOMIC DNA]</scope>
    <source>
        <strain evidence="3 4">Am2</strain>
    </source>
</reference>
<sequence length="312" mass="34836">MTENVLETLSSGLSHFFKNPILCLSPIFSYLVAIIFVFVVAGGLFLFFGTAFLTNPSPAMPSISTASIVSAIILFIVLLVLITFLSSYLSAGLIGMCKEVEVFGKTTFETLISYGNKFCVRVFGATILLSFFQLLSLIFILPAVYQLLNTGITSQMLLDAVNQASVGNSEALTQIILTALNSSAVLFVLGFFLMLAYLLIYSFFFYFPIYAIVIDDLSVMAGIKKSYVLFKAKAIDIAIFILLIFFITIAFTWCSYFIAPIFSLAPFLKIIWTLISFIFDIFIITLTAIWSVRRYIILTEQPVYKEEDLLSY</sequence>
<gene>
    <name evidence="3" type="ORF">MsAm2_06930</name>
</gene>
<dbReference type="EMBL" id="CP131061">
    <property type="protein sequence ID" value="WNY26910.1"/>
    <property type="molecule type" value="Genomic_DNA"/>
</dbReference>
<accession>A0AA96V7A4</accession>
<dbReference type="InterPro" id="IPR057169">
    <property type="entry name" value="DUF7847"/>
</dbReference>
<evidence type="ECO:0000259" key="2">
    <source>
        <dbReference type="Pfam" id="PF25231"/>
    </source>
</evidence>
<keyword evidence="1" id="KW-0472">Membrane</keyword>
<keyword evidence="1" id="KW-1133">Transmembrane helix</keyword>
<evidence type="ECO:0000313" key="3">
    <source>
        <dbReference type="EMBL" id="WNY26910.1"/>
    </source>
</evidence>
<organism evidence="3 4">
    <name type="scientific">Methanolapillus ohkumae</name>
    <dbReference type="NCBI Taxonomy" id="3028298"/>
    <lineage>
        <taxon>Archaea</taxon>
        <taxon>Methanobacteriati</taxon>
        <taxon>Methanobacteriota</taxon>
        <taxon>Stenosarchaea group</taxon>
        <taxon>Methanomicrobia</taxon>
        <taxon>Methanosarcinales</taxon>
        <taxon>Methanosarcinaceae</taxon>
        <taxon>Methanolapillus</taxon>
    </lineage>
</organism>
<feature type="transmembrane region" description="Helical" evidence="1">
    <location>
        <begin position="270"/>
        <end position="292"/>
    </location>
</feature>
<dbReference type="AlphaFoldDB" id="A0AA96V7A4"/>
<feature type="transmembrane region" description="Helical" evidence="1">
    <location>
        <begin position="184"/>
        <end position="213"/>
    </location>
</feature>
<evidence type="ECO:0000313" key="4">
    <source>
        <dbReference type="Proteomes" id="UP001304970"/>
    </source>
</evidence>
<name>A0AA96V7A4_9EURY</name>
<evidence type="ECO:0000256" key="1">
    <source>
        <dbReference type="SAM" id="Phobius"/>
    </source>
</evidence>
<protein>
    <recommendedName>
        <fullName evidence="2">DUF7847 domain-containing protein</fullName>
    </recommendedName>
</protein>
<keyword evidence="4" id="KW-1185">Reference proteome</keyword>
<feature type="transmembrane region" description="Helical" evidence="1">
    <location>
        <begin position="21"/>
        <end position="48"/>
    </location>
</feature>
<dbReference type="GeneID" id="89228099"/>
<feature type="transmembrane region" description="Helical" evidence="1">
    <location>
        <begin position="234"/>
        <end position="258"/>
    </location>
</feature>
<keyword evidence="1" id="KW-0812">Transmembrane</keyword>
<dbReference type="Pfam" id="PF25231">
    <property type="entry name" value="DUF7847"/>
    <property type="match status" value="1"/>
</dbReference>
<dbReference type="RefSeq" id="WP_338098411.1">
    <property type="nucleotide sequence ID" value="NZ_CP131061.1"/>
</dbReference>
<proteinExistence type="predicted"/>
<dbReference type="Proteomes" id="UP001304970">
    <property type="component" value="Chromosome"/>
</dbReference>
<feature type="transmembrane region" description="Helical" evidence="1">
    <location>
        <begin position="68"/>
        <end position="97"/>
    </location>
</feature>
<feature type="transmembrane region" description="Helical" evidence="1">
    <location>
        <begin position="118"/>
        <end position="148"/>
    </location>
</feature>
<feature type="domain" description="DUF7847" evidence="2">
    <location>
        <begin position="5"/>
        <end position="295"/>
    </location>
</feature>